<name>A0A9D1GTA8_9FIRM</name>
<evidence type="ECO:0000313" key="3">
    <source>
        <dbReference type="EMBL" id="HIT59023.1"/>
    </source>
</evidence>
<dbReference type="InterPro" id="IPR036388">
    <property type="entry name" value="WH-like_DNA-bd_sf"/>
</dbReference>
<dbReference type="Proteomes" id="UP000824136">
    <property type="component" value="Unassembled WGS sequence"/>
</dbReference>
<dbReference type="InterPro" id="IPR014048">
    <property type="entry name" value="MethylDNA_cys_MeTrfase_DNA-bd"/>
</dbReference>
<evidence type="ECO:0000313" key="4">
    <source>
        <dbReference type="Proteomes" id="UP000824136"/>
    </source>
</evidence>
<dbReference type="Gene3D" id="1.10.10.10">
    <property type="entry name" value="Winged helix-like DNA-binding domain superfamily/Winged helix DNA-binding domain"/>
    <property type="match status" value="1"/>
</dbReference>
<dbReference type="Pfam" id="PF01035">
    <property type="entry name" value="DNA_binding_1"/>
    <property type="match status" value="1"/>
</dbReference>
<sequence>MANTFELIYEVVKSIPYGKVASYGAVASLAGNPRWSRVVGYALHINPDPSNIPCYRVVMKDGKLSNAFAFGGEDAQRKLLEAEGVGFLPDGKVDMKKYSWI</sequence>
<dbReference type="AlphaFoldDB" id="A0A9D1GTA8"/>
<organism evidence="3 4">
    <name type="scientific">Candidatus Faeciplasma pullistercoris</name>
    <dbReference type="NCBI Taxonomy" id="2840800"/>
    <lineage>
        <taxon>Bacteria</taxon>
        <taxon>Bacillati</taxon>
        <taxon>Bacillota</taxon>
        <taxon>Clostridia</taxon>
        <taxon>Eubacteriales</taxon>
        <taxon>Oscillospiraceae</taxon>
        <taxon>Oscillospiraceae incertae sedis</taxon>
        <taxon>Candidatus Faeciplasma</taxon>
    </lineage>
</organism>
<protein>
    <submittedName>
        <fullName evidence="3">MGMT family protein</fullName>
    </submittedName>
</protein>
<comment type="caution">
    <text evidence="3">The sequence shown here is derived from an EMBL/GenBank/DDBJ whole genome shotgun (WGS) entry which is preliminary data.</text>
</comment>
<dbReference type="InterPro" id="IPR036217">
    <property type="entry name" value="MethylDNA_cys_MeTrfase_DNAb"/>
</dbReference>
<dbReference type="CDD" id="cd06445">
    <property type="entry name" value="ATase"/>
    <property type="match status" value="1"/>
</dbReference>
<gene>
    <name evidence="3" type="ORF">IAC39_04875</name>
</gene>
<dbReference type="InterPro" id="IPR052520">
    <property type="entry name" value="ATL_DNA_repair"/>
</dbReference>
<accession>A0A9D1GTA8</accession>
<reference evidence="3" key="1">
    <citation type="submission" date="2020-10" db="EMBL/GenBank/DDBJ databases">
        <authorList>
            <person name="Gilroy R."/>
        </authorList>
    </citation>
    <scope>NUCLEOTIDE SEQUENCE</scope>
    <source>
        <strain evidence="3">CHK33-4379</strain>
    </source>
</reference>
<dbReference type="PANTHER" id="PTHR42942:SF1">
    <property type="entry name" value="ALKYLTRANSFERASE-LIKE PROTEIN 1"/>
    <property type="match status" value="1"/>
</dbReference>
<evidence type="ECO:0000259" key="2">
    <source>
        <dbReference type="Pfam" id="PF01035"/>
    </source>
</evidence>
<feature type="domain" description="Methylated-DNA-[protein]-cysteine S-methyltransferase DNA binding" evidence="2">
    <location>
        <begin position="6"/>
        <end position="85"/>
    </location>
</feature>
<dbReference type="GO" id="GO:0006281">
    <property type="term" value="P:DNA repair"/>
    <property type="evidence" value="ECO:0007669"/>
    <property type="project" value="InterPro"/>
</dbReference>
<dbReference type="PANTHER" id="PTHR42942">
    <property type="entry name" value="6-O-METHYLGUANINE DNA METHYLTRANSFERASE"/>
    <property type="match status" value="1"/>
</dbReference>
<keyword evidence="1" id="KW-0227">DNA damage</keyword>
<dbReference type="NCBIfam" id="TIGR00589">
    <property type="entry name" value="ogt"/>
    <property type="match status" value="1"/>
</dbReference>
<dbReference type="EMBL" id="DVLL01000019">
    <property type="protein sequence ID" value="HIT59023.1"/>
    <property type="molecule type" value="Genomic_DNA"/>
</dbReference>
<dbReference type="GO" id="GO:0003824">
    <property type="term" value="F:catalytic activity"/>
    <property type="evidence" value="ECO:0007669"/>
    <property type="project" value="InterPro"/>
</dbReference>
<proteinExistence type="predicted"/>
<evidence type="ECO:0000256" key="1">
    <source>
        <dbReference type="ARBA" id="ARBA00022763"/>
    </source>
</evidence>
<reference evidence="3" key="2">
    <citation type="journal article" date="2021" name="PeerJ">
        <title>Extensive microbial diversity within the chicken gut microbiome revealed by metagenomics and culture.</title>
        <authorList>
            <person name="Gilroy R."/>
            <person name="Ravi A."/>
            <person name="Getino M."/>
            <person name="Pursley I."/>
            <person name="Horton D.L."/>
            <person name="Alikhan N.F."/>
            <person name="Baker D."/>
            <person name="Gharbi K."/>
            <person name="Hall N."/>
            <person name="Watson M."/>
            <person name="Adriaenssens E.M."/>
            <person name="Foster-Nyarko E."/>
            <person name="Jarju S."/>
            <person name="Secka A."/>
            <person name="Antonio M."/>
            <person name="Oren A."/>
            <person name="Chaudhuri R.R."/>
            <person name="La Ragione R."/>
            <person name="Hildebrand F."/>
            <person name="Pallen M.J."/>
        </authorList>
    </citation>
    <scope>NUCLEOTIDE SEQUENCE</scope>
    <source>
        <strain evidence="3">CHK33-4379</strain>
    </source>
</reference>
<dbReference type="SUPFAM" id="SSF46767">
    <property type="entry name" value="Methylated DNA-protein cysteine methyltransferase, C-terminal domain"/>
    <property type="match status" value="1"/>
</dbReference>